<keyword evidence="3" id="KW-1185">Reference proteome</keyword>
<evidence type="ECO:0000313" key="3">
    <source>
        <dbReference type="Proteomes" id="UP001164803"/>
    </source>
</evidence>
<name>A0ABY6Z7A9_9BACL</name>
<proteinExistence type="predicted"/>
<dbReference type="EMBL" id="CP104064">
    <property type="protein sequence ID" value="WAH38775.1"/>
    <property type="molecule type" value="Genomic_DNA"/>
</dbReference>
<protein>
    <submittedName>
        <fullName evidence="2">Uncharacterized protein</fullName>
    </submittedName>
</protein>
<evidence type="ECO:0000313" key="2">
    <source>
        <dbReference type="EMBL" id="WAH38775.1"/>
    </source>
</evidence>
<dbReference type="RefSeq" id="WP_268046366.1">
    <property type="nucleotide sequence ID" value="NZ_CP104064.1"/>
</dbReference>
<keyword evidence="1" id="KW-0472">Membrane</keyword>
<keyword evidence="1" id="KW-0812">Transmembrane</keyword>
<keyword evidence="1" id="KW-1133">Transmembrane helix</keyword>
<dbReference type="Proteomes" id="UP001164803">
    <property type="component" value="Chromosome"/>
</dbReference>
<sequence length="48" mass="5447">MDKKLDNIGRAILAGVVAFIFTLIPDFDGFVLFELTRIIEKALPVRLR</sequence>
<accession>A0ABY6Z7A9</accession>
<evidence type="ECO:0000256" key="1">
    <source>
        <dbReference type="SAM" id="Phobius"/>
    </source>
</evidence>
<feature type="transmembrane region" description="Helical" evidence="1">
    <location>
        <begin position="12"/>
        <end position="33"/>
    </location>
</feature>
<organism evidence="2 3">
    <name type="scientific">Alicyclobacillus dauci</name>
    <dbReference type="NCBI Taxonomy" id="1475485"/>
    <lineage>
        <taxon>Bacteria</taxon>
        <taxon>Bacillati</taxon>
        <taxon>Bacillota</taxon>
        <taxon>Bacilli</taxon>
        <taxon>Bacillales</taxon>
        <taxon>Alicyclobacillaceae</taxon>
        <taxon>Alicyclobacillus</taxon>
    </lineage>
</organism>
<reference evidence="2" key="1">
    <citation type="submission" date="2022-08" db="EMBL/GenBank/DDBJ databases">
        <title>Alicyclobacillus dauci DSM2870, complete genome.</title>
        <authorList>
            <person name="Wang Q."/>
            <person name="Cai R."/>
            <person name="Wang Z."/>
        </authorList>
    </citation>
    <scope>NUCLEOTIDE SEQUENCE</scope>
    <source>
        <strain evidence="2">DSM 28700</strain>
    </source>
</reference>
<gene>
    <name evidence="2" type="ORF">NZD86_09995</name>
</gene>